<dbReference type="Gene3D" id="2.30.30.10">
    <property type="entry name" value="Integrase, C-terminal domain superfamily, retroviral"/>
    <property type="match status" value="1"/>
</dbReference>
<dbReference type="SUPFAM" id="SSF53098">
    <property type="entry name" value="Ribonuclease H-like"/>
    <property type="match status" value="1"/>
</dbReference>
<dbReference type="InterPro" id="IPR036862">
    <property type="entry name" value="Integrase_C_dom_sf_retrovir"/>
</dbReference>
<dbReference type="PANTHER" id="PTHR41694">
    <property type="entry name" value="ENDOGENOUS RETROVIRUS GROUP K MEMBER POL PROTEIN"/>
    <property type="match status" value="1"/>
</dbReference>
<comment type="caution">
    <text evidence="15">The sequence shown here is derived from an EMBL/GenBank/DDBJ whole genome shotgun (WGS) entry which is preliminary data.</text>
</comment>
<name>A0A3M0L6B9_HIRRU</name>
<keyword evidence="2" id="KW-0808">Transferase</keyword>
<dbReference type="GO" id="GO:0004519">
    <property type="term" value="F:endonuclease activity"/>
    <property type="evidence" value="ECO:0007669"/>
    <property type="project" value="UniProtKB-KW"/>
</dbReference>
<evidence type="ECO:0000313" key="15">
    <source>
        <dbReference type="EMBL" id="RMC20885.1"/>
    </source>
</evidence>
<evidence type="ECO:0000256" key="10">
    <source>
        <dbReference type="ARBA" id="ARBA00023268"/>
    </source>
</evidence>
<evidence type="ECO:0000313" key="16">
    <source>
        <dbReference type="Proteomes" id="UP000269221"/>
    </source>
</evidence>
<evidence type="ECO:0000256" key="2">
    <source>
        <dbReference type="ARBA" id="ARBA00022679"/>
    </source>
</evidence>
<dbReference type="GO" id="GO:0016787">
    <property type="term" value="F:hydrolase activity"/>
    <property type="evidence" value="ECO:0007669"/>
    <property type="project" value="UniProtKB-KW"/>
</dbReference>
<keyword evidence="10" id="KW-0511">Multifunctional enzyme</keyword>
<evidence type="ECO:0000256" key="7">
    <source>
        <dbReference type="ARBA" id="ARBA00022801"/>
    </source>
</evidence>
<dbReference type="InterPro" id="IPR003308">
    <property type="entry name" value="Integrase_Zn-bd_dom_N"/>
</dbReference>
<evidence type="ECO:0000256" key="5">
    <source>
        <dbReference type="ARBA" id="ARBA00022723"/>
    </source>
</evidence>
<evidence type="ECO:0000256" key="8">
    <source>
        <dbReference type="ARBA" id="ARBA00022833"/>
    </source>
</evidence>
<keyword evidence="11" id="KW-0863">Zinc-finger</keyword>
<keyword evidence="7" id="KW-0378">Hydrolase</keyword>
<dbReference type="InterPro" id="IPR036397">
    <property type="entry name" value="RNaseH_sf"/>
</dbReference>
<keyword evidence="4" id="KW-0540">Nuclease</keyword>
<evidence type="ECO:0000256" key="1">
    <source>
        <dbReference type="ARBA" id="ARBA00012493"/>
    </source>
</evidence>
<feature type="domain" description="Integrase-type" evidence="13">
    <location>
        <begin position="6"/>
        <end position="47"/>
    </location>
</feature>
<keyword evidence="9" id="KW-0695">RNA-directed DNA polymerase</keyword>
<dbReference type="GO" id="GO:0035613">
    <property type="term" value="F:RNA stem-loop binding"/>
    <property type="evidence" value="ECO:0007669"/>
    <property type="project" value="TreeGrafter"/>
</dbReference>
<evidence type="ECO:0000256" key="4">
    <source>
        <dbReference type="ARBA" id="ARBA00022722"/>
    </source>
</evidence>
<dbReference type="SUPFAM" id="SSF46919">
    <property type="entry name" value="N-terminal Zn binding domain of HIV integrase"/>
    <property type="match status" value="1"/>
</dbReference>
<sequence length="382" mass="43031">MAPLPNIFEQAKLSHQLFHQNTPGLVSRFHITREQAKAIVATCPSCNQHALPTLSAGVNPRGLKSCEVWQTDVTHIPQFGQSKYVHVSVDTFSGAVFASAHTGEKTSDVIKHLIQAFSFMGIPRELKTDNGPAYRSREFSSFLQQWGVGHKTGIPHSPTGQAMVERTHREIKRVLNQQEQVLKMETPQTRLARSLFTVNFLNCTFELLNPPIVRHFGANPQLNIKERPPVVVRDPETGRTEGPHDLVTWGRGYTCMSTPMGLKWLPSKWPKANVWATLTRAMGQDVHKAIQSIRGMVEDIKKETSGWLSGMFGNWGISGWVGSIIKSILTIHSPSVNRVAMSSVPEWEEGIEWEEDMELEEDSQEDRDLEEEPQVEWPVQLE</sequence>
<dbReference type="Pfam" id="PF00665">
    <property type="entry name" value="rve"/>
    <property type="match status" value="1"/>
</dbReference>
<gene>
    <name evidence="15" type="ORF">DUI87_01738</name>
</gene>
<dbReference type="InterPro" id="IPR001584">
    <property type="entry name" value="Integrase_cat-core"/>
</dbReference>
<protein>
    <recommendedName>
        <fullName evidence="1">RNA-directed DNA polymerase</fullName>
        <ecNumber evidence="1">2.7.7.49</ecNumber>
    </recommendedName>
</protein>
<dbReference type="Pfam" id="PF02022">
    <property type="entry name" value="Integrase_Zn"/>
    <property type="match status" value="1"/>
</dbReference>
<dbReference type="EC" id="2.7.7.49" evidence="1"/>
<organism evidence="15 16">
    <name type="scientific">Hirundo rustica rustica</name>
    <dbReference type="NCBI Taxonomy" id="333673"/>
    <lineage>
        <taxon>Eukaryota</taxon>
        <taxon>Metazoa</taxon>
        <taxon>Chordata</taxon>
        <taxon>Craniata</taxon>
        <taxon>Vertebrata</taxon>
        <taxon>Euteleostomi</taxon>
        <taxon>Archelosauria</taxon>
        <taxon>Archosauria</taxon>
        <taxon>Dinosauria</taxon>
        <taxon>Saurischia</taxon>
        <taxon>Theropoda</taxon>
        <taxon>Coelurosauria</taxon>
        <taxon>Aves</taxon>
        <taxon>Neognathae</taxon>
        <taxon>Neoaves</taxon>
        <taxon>Telluraves</taxon>
        <taxon>Australaves</taxon>
        <taxon>Passeriformes</taxon>
        <taxon>Sylvioidea</taxon>
        <taxon>Hirundinidae</taxon>
        <taxon>Hirundo</taxon>
    </lineage>
</organism>
<evidence type="ECO:0000256" key="3">
    <source>
        <dbReference type="ARBA" id="ARBA00022695"/>
    </source>
</evidence>
<evidence type="ECO:0000259" key="13">
    <source>
        <dbReference type="PROSITE" id="PS50876"/>
    </source>
</evidence>
<keyword evidence="5" id="KW-0479">Metal-binding</keyword>
<accession>A0A3M0L6B9</accession>
<keyword evidence="16" id="KW-1185">Reference proteome</keyword>
<dbReference type="PANTHER" id="PTHR41694:SF4">
    <property type="entry name" value="ENDOGENOUS RETROVIRUS GROUP K MEMBER 10 POL PROTEIN-RELATED"/>
    <property type="match status" value="1"/>
</dbReference>
<dbReference type="PROSITE" id="PS50876">
    <property type="entry name" value="ZF_INTEGRASE"/>
    <property type="match status" value="1"/>
</dbReference>
<keyword evidence="6" id="KW-0255">Endonuclease</keyword>
<proteinExistence type="predicted"/>
<dbReference type="GO" id="GO:0003964">
    <property type="term" value="F:RNA-directed DNA polymerase activity"/>
    <property type="evidence" value="ECO:0007669"/>
    <property type="project" value="UniProtKB-KW"/>
</dbReference>
<dbReference type="PROSITE" id="PS50994">
    <property type="entry name" value="INTEGRASE"/>
    <property type="match status" value="1"/>
</dbReference>
<dbReference type="OrthoDB" id="9381447at2759"/>
<dbReference type="EMBL" id="QRBI01000093">
    <property type="protein sequence ID" value="RMC20885.1"/>
    <property type="molecule type" value="Genomic_DNA"/>
</dbReference>
<feature type="compositionally biased region" description="Acidic residues" evidence="12">
    <location>
        <begin position="350"/>
        <end position="374"/>
    </location>
</feature>
<feature type="domain" description="Integrase catalytic" evidence="14">
    <location>
        <begin position="56"/>
        <end position="228"/>
    </location>
</feature>
<dbReference type="GO" id="GO:0008270">
    <property type="term" value="F:zinc ion binding"/>
    <property type="evidence" value="ECO:0007669"/>
    <property type="project" value="UniProtKB-KW"/>
</dbReference>
<keyword evidence="8" id="KW-0862">Zinc</keyword>
<evidence type="ECO:0000259" key="14">
    <source>
        <dbReference type="PROSITE" id="PS50994"/>
    </source>
</evidence>
<dbReference type="Gene3D" id="1.10.10.200">
    <property type="match status" value="1"/>
</dbReference>
<evidence type="ECO:0000256" key="12">
    <source>
        <dbReference type="SAM" id="MobiDB-lite"/>
    </source>
</evidence>
<dbReference type="GO" id="GO:0015074">
    <property type="term" value="P:DNA integration"/>
    <property type="evidence" value="ECO:0007669"/>
    <property type="project" value="InterPro"/>
</dbReference>
<dbReference type="Gene3D" id="3.30.420.10">
    <property type="entry name" value="Ribonuclease H-like superfamily/Ribonuclease H"/>
    <property type="match status" value="1"/>
</dbReference>
<evidence type="ECO:0000256" key="11">
    <source>
        <dbReference type="PROSITE-ProRule" id="PRU00450"/>
    </source>
</evidence>
<dbReference type="AlphaFoldDB" id="A0A3M0L6B9"/>
<dbReference type="InterPro" id="IPR012337">
    <property type="entry name" value="RNaseH-like_sf"/>
</dbReference>
<keyword evidence="3" id="KW-0548">Nucleotidyltransferase</keyword>
<dbReference type="InterPro" id="IPR017856">
    <property type="entry name" value="Integrase-like_N"/>
</dbReference>
<feature type="region of interest" description="Disordered" evidence="12">
    <location>
        <begin position="350"/>
        <end position="382"/>
    </location>
</feature>
<dbReference type="Proteomes" id="UP000269221">
    <property type="component" value="Unassembled WGS sequence"/>
</dbReference>
<reference evidence="15 16" key="1">
    <citation type="submission" date="2018-07" db="EMBL/GenBank/DDBJ databases">
        <title>A high quality draft genome assembly of the barn swallow (H. rustica rustica).</title>
        <authorList>
            <person name="Formenti G."/>
            <person name="Chiara M."/>
            <person name="Poveda L."/>
            <person name="Francoijs K.-J."/>
            <person name="Bonisoli-Alquati A."/>
            <person name="Canova L."/>
            <person name="Gianfranceschi L."/>
            <person name="Horner D.S."/>
            <person name="Saino N."/>
        </authorList>
    </citation>
    <scope>NUCLEOTIDE SEQUENCE [LARGE SCALE GENOMIC DNA]</scope>
    <source>
        <strain evidence="15">Chelidonia</strain>
        <tissue evidence="15">Blood</tissue>
    </source>
</reference>
<evidence type="ECO:0000256" key="9">
    <source>
        <dbReference type="ARBA" id="ARBA00022918"/>
    </source>
</evidence>
<evidence type="ECO:0000256" key="6">
    <source>
        <dbReference type="ARBA" id="ARBA00022759"/>
    </source>
</evidence>
<dbReference type="SUPFAM" id="SSF50122">
    <property type="entry name" value="DNA-binding domain of retroviral integrase"/>
    <property type="match status" value="1"/>
</dbReference>